<accession>A0A9J6GKI0</accession>
<dbReference type="VEuPathDB" id="VectorBase:HLOH_063871"/>
<proteinExistence type="predicted"/>
<evidence type="ECO:0000256" key="1">
    <source>
        <dbReference type="SAM" id="MobiDB-lite"/>
    </source>
</evidence>
<evidence type="ECO:0000313" key="3">
    <source>
        <dbReference type="Proteomes" id="UP000821853"/>
    </source>
</evidence>
<protein>
    <recommendedName>
        <fullName evidence="4">Mitochondrial ATP synthase regulatory component factor B</fullName>
    </recommendedName>
</protein>
<dbReference type="AlphaFoldDB" id="A0A9J6GKI0"/>
<dbReference type="Gene3D" id="3.80.10.10">
    <property type="entry name" value="Ribonuclease Inhibitor"/>
    <property type="match status" value="1"/>
</dbReference>
<evidence type="ECO:0008006" key="4">
    <source>
        <dbReference type="Google" id="ProtNLM"/>
    </source>
</evidence>
<sequence length="331" mass="36968">MLRHLGRTLGSGLEATRANLPLHGSRFMSSDKTAEKTAKYVNTNDDYVAIDSRPNILETAGSFFKGLSPDFVSGMHKIPTYFTREATFERKLKREANLRAASQRFFPERHGILGPDLAAASFLVFRGARVKFRGKDGWHTKTEDDDTGLPYKYEPGWVLEAIDATDTELYYEGLDNLSEWAVHYTRPAWKGLKGASAVLGTPTWTTGFLDRLSQFRETLEHLDLSGCPQITERGLSALYRLRKLKTLTLGHLTHVPHLKLVALMLEEALPGCKVLGISYVDSEIPPSPERDEEELVDQQQKAQRMEENIASGEGAEEDTGEPTKRGAKQSA</sequence>
<comment type="caution">
    <text evidence="2">The sequence shown here is derived from an EMBL/GenBank/DDBJ whole genome shotgun (WGS) entry which is preliminary data.</text>
</comment>
<dbReference type="OrthoDB" id="1708588at2759"/>
<dbReference type="EMBL" id="JABSTR010000007">
    <property type="protein sequence ID" value="KAH9375377.1"/>
    <property type="molecule type" value="Genomic_DNA"/>
</dbReference>
<feature type="region of interest" description="Disordered" evidence="1">
    <location>
        <begin position="283"/>
        <end position="331"/>
    </location>
</feature>
<gene>
    <name evidence="2" type="ORF">HPB48_006531</name>
</gene>
<dbReference type="SUPFAM" id="SSF52047">
    <property type="entry name" value="RNI-like"/>
    <property type="match status" value="1"/>
</dbReference>
<evidence type="ECO:0000313" key="2">
    <source>
        <dbReference type="EMBL" id="KAH9375377.1"/>
    </source>
</evidence>
<name>A0A9J6GKI0_HAELO</name>
<organism evidence="2 3">
    <name type="scientific">Haemaphysalis longicornis</name>
    <name type="common">Bush tick</name>
    <dbReference type="NCBI Taxonomy" id="44386"/>
    <lineage>
        <taxon>Eukaryota</taxon>
        <taxon>Metazoa</taxon>
        <taxon>Ecdysozoa</taxon>
        <taxon>Arthropoda</taxon>
        <taxon>Chelicerata</taxon>
        <taxon>Arachnida</taxon>
        <taxon>Acari</taxon>
        <taxon>Parasitiformes</taxon>
        <taxon>Ixodida</taxon>
        <taxon>Ixodoidea</taxon>
        <taxon>Ixodidae</taxon>
        <taxon>Haemaphysalinae</taxon>
        <taxon>Haemaphysalis</taxon>
    </lineage>
</organism>
<dbReference type="OMA" id="KYEPGWV"/>
<keyword evidence="3" id="KW-1185">Reference proteome</keyword>
<dbReference type="Proteomes" id="UP000821853">
    <property type="component" value="Chromosome 5"/>
</dbReference>
<dbReference type="InterPro" id="IPR032675">
    <property type="entry name" value="LRR_dom_sf"/>
</dbReference>
<reference evidence="2 3" key="1">
    <citation type="journal article" date="2020" name="Cell">
        <title>Large-Scale Comparative Analyses of Tick Genomes Elucidate Their Genetic Diversity and Vector Capacities.</title>
        <authorList>
            <consortium name="Tick Genome and Microbiome Consortium (TIGMIC)"/>
            <person name="Jia N."/>
            <person name="Wang J."/>
            <person name="Shi W."/>
            <person name="Du L."/>
            <person name="Sun Y."/>
            <person name="Zhan W."/>
            <person name="Jiang J.F."/>
            <person name="Wang Q."/>
            <person name="Zhang B."/>
            <person name="Ji P."/>
            <person name="Bell-Sakyi L."/>
            <person name="Cui X.M."/>
            <person name="Yuan T.T."/>
            <person name="Jiang B.G."/>
            <person name="Yang W.F."/>
            <person name="Lam T.T."/>
            <person name="Chang Q.C."/>
            <person name="Ding S.J."/>
            <person name="Wang X.J."/>
            <person name="Zhu J.G."/>
            <person name="Ruan X.D."/>
            <person name="Zhao L."/>
            <person name="Wei J.T."/>
            <person name="Ye R.Z."/>
            <person name="Que T.C."/>
            <person name="Du C.H."/>
            <person name="Zhou Y.H."/>
            <person name="Cheng J.X."/>
            <person name="Dai P.F."/>
            <person name="Guo W.B."/>
            <person name="Han X.H."/>
            <person name="Huang E.J."/>
            <person name="Li L.F."/>
            <person name="Wei W."/>
            <person name="Gao Y.C."/>
            <person name="Liu J.Z."/>
            <person name="Shao H.Z."/>
            <person name="Wang X."/>
            <person name="Wang C.C."/>
            <person name="Yang T.C."/>
            <person name="Huo Q.B."/>
            <person name="Li W."/>
            <person name="Chen H.Y."/>
            <person name="Chen S.E."/>
            <person name="Zhou L.G."/>
            <person name="Ni X.B."/>
            <person name="Tian J.H."/>
            <person name="Sheng Y."/>
            <person name="Liu T."/>
            <person name="Pan Y.S."/>
            <person name="Xia L.Y."/>
            <person name="Li J."/>
            <person name="Zhao F."/>
            <person name="Cao W.C."/>
        </authorList>
    </citation>
    <scope>NUCLEOTIDE SEQUENCE [LARGE SCALE GENOMIC DNA]</scope>
    <source>
        <strain evidence="2">HaeL-2018</strain>
    </source>
</reference>